<protein>
    <recommendedName>
        <fullName evidence="3">Mab-21-like HhH/H2TH-like domain-containing protein</fullName>
    </recommendedName>
</protein>
<dbReference type="InterPro" id="IPR024810">
    <property type="entry name" value="MAB21L/cGLR"/>
</dbReference>
<feature type="region of interest" description="Disordered" evidence="1">
    <location>
        <begin position="1342"/>
        <end position="1367"/>
    </location>
</feature>
<dbReference type="SMART" id="SM01265">
    <property type="entry name" value="Mab-21"/>
    <property type="match status" value="1"/>
</dbReference>
<proteinExistence type="predicted"/>
<feature type="transmembrane region" description="Helical" evidence="2">
    <location>
        <begin position="398"/>
        <end position="419"/>
    </location>
</feature>
<name>K1QKZ9_MAGGI</name>
<dbReference type="EMBL" id="JH815807">
    <property type="protein sequence ID" value="EKC37457.1"/>
    <property type="molecule type" value="Genomic_DNA"/>
</dbReference>
<feature type="domain" description="Mab-21-like HhH/H2TH-like" evidence="3">
    <location>
        <begin position="871"/>
        <end position="956"/>
    </location>
</feature>
<dbReference type="PANTHER" id="PTHR10656:SF69">
    <property type="entry name" value="MAB-21-LIKE HHH_H2TH-LIKE DOMAIN-CONTAINING PROTEIN"/>
    <property type="match status" value="1"/>
</dbReference>
<evidence type="ECO:0000313" key="4">
    <source>
        <dbReference type="EMBL" id="EKC37457.1"/>
    </source>
</evidence>
<dbReference type="HOGENOM" id="CLU_253668_0_0_1"/>
<feature type="transmembrane region" description="Helical" evidence="2">
    <location>
        <begin position="355"/>
        <end position="378"/>
    </location>
</feature>
<dbReference type="InterPro" id="IPR038765">
    <property type="entry name" value="Papain-like_cys_pep_sf"/>
</dbReference>
<sequence length="1411" mass="162062">MSREELLWDHTGEELDDPLIGSYGTEEEEGVRYRNRNTIQLSQYDTAKLVYELEATSALLRTYLGEQEIAHTQSDSTAERSQTGCRHILKRKFDKILDKVTGLRIIIFTLVLQGFNLLIQTLIDVWPEKDDYIVFVVSCSTMILLQVLNLVVLLISSVKLVKQLFLKEVSGLLLAQSYVAAILVFSGIYTLTKRLQPDSWKFVREETWKDPALIVEMYCQFLYFSVSTATLCAKLVYELEATSALLRTYLGEQEIAHTQSDSTAERSQTGCRHILKRKFDKILDKVTGLRIIIFTLVLQGFNLLIQTLIDVWPEKDDYIVFVVSCSTMILLQVLNLVVLLISSVKLVKQLFLKEVSGLLLAQSYVAAILVFSGIYTLTKRLQPDSWKFVREETWKDPALIVEMYCQFLYFSVSTATLCGTAEVTPNKWYNYICVSFQMLLSFMYFASILGQVMAPITSPPSSQRPLSRHRASSRFPSTIIHSRASSQDEEGTSKIGGQGVSQYYNMPVFMKSLQKFADDNNFEIHDVMADGNCLFRAIADQLVINEALLLRYIVCTNEMDSDSREDFVRSKANSLGLEEFVEHNTSFLGIRSKYKSQLKDKENSNTTLEDGCSKCPTYALPFLQPEECEDSQQRLVDDPFYVDKRTGIPLQCLSFLVTHLFPKFSILTYTVAMADTEVNGTLFRYLGSSSSGTNVHLRDIMPTVFARTKNKNSREYGATVVALTSDVSQSSLVQDVETTYPGYLRLKVPPSSTCFSPKNLHRSEGYTYLKKLIVPGELTRPRYANKCFMGFDCKEFPSVAVEWIYRQRQFQWPSNEVIKMIQTSGCTIIPKHHPSSSQPGIEWKYDFSLSEAILFQRGLSFYQLYGFYVVKILLDRCTSHLNCRLKNKHIRSVFFNSCEHIPSKMWISNLGGCILYIVSYLTKCLQTKNLPNHFISKRNMLLSFNDEDVKDIYIQMEALRLFPHQTMVHISEFHGFRYATNLATLILKNCKRFSPSSELWSAYRDILMPGTIKTVKFLSRRGLYEMASTILARMFDDQFLFQNALSRSSGIYYTTAEFFCNALGNLNQEISKAILAMRYEIIFEKRILDMLLKTDGIYLKDILPLETDPNIAWLRVPEDKIGSYEVLADFLYAFGEKELKRLNSKLAESALLEAIHCLEKAIKSKPVLDVSQIEDEMLKMDIRSQRADVLRKLREKLKDCYVQIFLISDINRLYDPLQNYMLGVEELCKDLPEMSGIVSEMYAFLRIPNKQREYADLYEIFLGTEIEKSLDRTVSKEEFFHGVWSNEKSPKLTDTKEFNNSFPSESDEKTSSMDDLIFHNEVGNSLEIETLPIDLNHERDKDMSQTVDDVSPGVQSEDLDSSSHSASENIDYFDSEDEFFETYRNKFEEFQSMVDFGGDFCKTDNKDRYCK</sequence>
<feature type="transmembrane region" description="Helical" evidence="2">
    <location>
        <begin position="169"/>
        <end position="192"/>
    </location>
</feature>
<feature type="transmembrane region" description="Helical" evidence="2">
    <location>
        <begin position="431"/>
        <end position="454"/>
    </location>
</feature>
<dbReference type="Gene3D" id="3.90.70.80">
    <property type="match status" value="1"/>
</dbReference>
<dbReference type="Gene3D" id="1.10.1410.40">
    <property type="match status" value="1"/>
</dbReference>
<feature type="transmembrane region" description="Helical" evidence="2">
    <location>
        <begin position="101"/>
        <end position="120"/>
    </location>
</feature>
<dbReference type="SUPFAM" id="SSF81324">
    <property type="entry name" value="Voltage-gated potassium channels"/>
    <property type="match status" value="1"/>
</dbReference>
<keyword evidence="2" id="KW-0472">Membrane</keyword>
<dbReference type="SUPFAM" id="SSF54001">
    <property type="entry name" value="Cysteine proteinases"/>
    <property type="match status" value="1"/>
</dbReference>
<dbReference type="InParanoid" id="K1QKZ9"/>
<dbReference type="Pfam" id="PF20266">
    <property type="entry name" value="Mab-21_C"/>
    <property type="match status" value="1"/>
</dbReference>
<dbReference type="InterPro" id="IPR046906">
    <property type="entry name" value="Mab-21_HhH/H2TH-like"/>
</dbReference>
<keyword evidence="2" id="KW-1133">Transmembrane helix</keyword>
<gene>
    <name evidence="4" type="ORF">CGI_10011437</name>
</gene>
<feature type="transmembrane region" description="Helical" evidence="2">
    <location>
        <begin position="287"/>
        <end position="306"/>
    </location>
</feature>
<evidence type="ECO:0000259" key="3">
    <source>
        <dbReference type="Pfam" id="PF20266"/>
    </source>
</evidence>
<keyword evidence="2" id="KW-0812">Transmembrane</keyword>
<feature type="transmembrane region" description="Helical" evidence="2">
    <location>
        <begin position="318"/>
        <end position="343"/>
    </location>
</feature>
<reference evidence="4" key="1">
    <citation type="journal article" date="2012" name="Nature">
        <title>The oyster genome reveals stress adaptation and complexity of shell formation.</title>
        <authorList>
            <person name="Zhang G."/>
            <person name="Fang X."/>
            <person name="Guo X."/>
            <person name="Li L."/>
            <person name="Luo R."/>
            <person name="Xu F."/>
            <person name="Yang P."/>
            <person name="Zhang L."/>
            <person name="Wang X."/>
            <person name="Qi H."/>
            <person name="Xiong Z."/>
            <person name="Que H."/>
            <person name="Xie Y."/>
            <person name="Holland P.W."/>
            <person name="Paps J."/>
            <person name="Zhu Y."/>
            <person name="Wu F."/>
            <person name="Chen Y."/>
            <person name="Wang J."/>
            <person name="Peng C."/>
            <person name="Meng J."/>
            <person name="Yang L."/>
            <person name="Liu J."/>
            <person name="Wen B."/>
            <person name="Zhang N."/>
            <person name="Huang Z."/>
            <person name="Zhu Q."/>
            <person name="Feng Y."/>
            <person name="Mount A."/>
            <person name="Hedgecock D."/>
            <person name="Xu Z."/>
            <person name="Liu Y."/>
            <person name="Domazet-Loso T."/>
            <person name="Du Y."/>
            <person name="Sun X."/>
            <person name="Zhang S."/>
            <person name="Liu B."/>
            <person name="Cheng P."/>
            <person name="Jiang X."/>
            <person name="Li J."/>
            <person name="Fan D."/>
            <person name="Wang W."/>
            <person name="Fu W."/>
            <person name="Wang T."/>
            <person name="Wang B."/>
            <person name="Zhang J."/>
            <person name="Peng Z."/>
            <person name="Li Y."/>
            <person name="Li N."/>
            <person name="Wang J."/>
            <person name="Chen M."/>
            <person name="He Y."/>
            <person name="Tan F."/>
            <person name="Song X."/>
            <person name="Zheng Q."/>
            <person name="Huang R."/>
            <person name="Yang H."/>
            <person name="Du X."/>
            <person name="Chen L."/>
            <person name="Yang M."/>
            <person name="Gaffney P.M."/>
            <person name="Wang S."/>
            <person name="Luo L."/>
            <person name="She Z."/>
            <person name="Ming Y."/>
            <person name="Huang W."/>
            <person name="Zhang S."/>
            <person name="Huang B."/>
            <person name="Zhang Y."/>
            <person name="Qu T."/>
            <person name="Ni P."/>
            <person name="Miao G."/>
            <person name="Wang J."/>
            <person name="Wang Q."/>
            <person name="Steinberg C.E."/>
            <person name="Wang H."/>
            <person name="Li N."/>
            <person name="Qian L."/>
            <person name="Zhang G."/>
            <person name="Li Y."/>
            <person name="Yang H."/>
            <person name="Liu X."/>
            <person name="Wang J."/>
            <person name="Yin Y."/>
            <person name="Wang J."/>
        </authorList>
    </citation>
    <scope>NUCLEOTIDE SEQUENCE [LARGE SCALE GENOMIC DNA]</scope>
    <source>
        <strain evidence="4">05x7-T-G4-1.051#20</strain>
    </source>
</reference>
<feature type="transmembrane region" description="Helical" evidence="2">
    <location>
        <begin position="132"/>
        <end position="157"/>
    </location>
</feature>
<evidence type="ECO:0000256" key="1">
    <source>
        <dbReference type="SAM" id="MobiDB-lite"/>
    </source>
</evidence>
<dbReference type="PANTHER" id="PTHR10656">
    <property type="entry name" value="CELL FATE DETERMINING PROTEIN MAB21-RELATED"/>
    <property type="match status" value="1"/>
</dbReference>
<accession>K1QKZ9</accession>
<organism evidence="4">
    <name type="scientific">Magallana gigas</name>
    <name type="common">Pacific oyster</name>
    <name type="synonym">Crassostrea gigas</name>
    <dbReference type="NCBI Taxonomy" id="29159"/>
    <lineage>
        <taxon>Eukaryota</taxon>
        <taxon>Metazoa</taxon>
        <taxon>Spiralia</taxon>
        <taxon>Lophotrochozoa</taxon>
        <taxon>Mollusca</taxon>
        <taxon>Bivalvia</taxon>
        <taxon>Autobranchia</taxon>
        <taxon>Pteriomorphia</taxon>
        <taxon>Ostreida</taxon>
        <taxon>Ostreoidea</taxon>
        <taxon>Ostreidae</taxon>
        <taxon>Magallana</taxon>
    </lineage>
</organism>
<dbReference type="Gene3D" id="1.10.287.70">
    <property type="match status" value="1"/>
</dbReference>
<evidence type="ECO:0000256" key="2">
    <source>
        <dbReference type="SAM" id="Phobius"/>
    </source>
</evidence>